<dbReference type="InterPro" id="IPR006963">
    <property type="entry name" value="Mopterin_OxRdtase_4Fe-4S_dom"/>
</dbReference>
<dbReference type="PROSITE" id="PS51085">
    <property type="entry name" value="2FE2S_FER_2"/>
    <property type="match status" value="1"/>
</dbReference>
<dbReference type="STRING" id="1915309.AXG55_10830"/>
<evidence type="ECO:0008006" key="15">
    <source>
        <dbReference type="Google" id="ProtNLM"/>
    </source>
</evidence>
<evidence type="ECO:0000256" key="9">
    <source>
        <dbReference type="ARBA" id="ARBA00034078"/>
    </source>
</evidence>
<evidence type="ECO:0000256" key="8">
    <source>
        <dbReference type="ARBA" id="ARBA00023027"/>
    </source>
</evidence>
<dbReference type="CDD" id="cd00207">
    <property type="entry name" value="fer2"/>
    <property type="match status" value="1"/>
</dbReference>
<sequence length="489" mass="54921">MSETVKLTIDGKEVTVPKGTSIIEATEILGIEIPRFCWHPGLSVAGVCRFCMVKIEGMPKLQIACNTTCTEGMKVITVSDEVKEAHKWALEFHLINHPLDCPICDQAGECELQNYYMKVGKYTSQMDEDKVLKPKALDVGDNLVLDTERCILCSRCVRFEDEVTKTSSLGIFNRGDHAVIGTFPNRKIQHNYSYNIVDICPVGAFTAKDFRFKCRVWFLSETKTVCPGCSTGCNVTLFGHKNQREYYRLKPRKNVDVNGHWMCDYGRTMYVHLNADQRMAAPSLNGKHLSWDKLKPEFTNKLSSLKGKADQVALVLSPQYTNEEYENIFNSLKSALGGMPKVYIWRDSKEVIDKFDGILMRGDLHPNTIGLKQVLEKHSINAVTLSGDFSPLASQKATLNLVFGPEIEKSYSQFANEVTRFAELSNVIYFGTTINNVTKKFALAIPTKVFAEKNGTFVNYKGITQKLKANPPVFPAMLGLEDILSEMKA</sequence>
<dbReference type="GO" id="GO:0008137">
    <property type="term" value="F:NADH dehydrogenase (ubiquinone) activity"/>
    <property type="evidence" value="ECO:0007669"/>
    <property type="project" value="InterPro"/>
</dbReference>
<dbReference type="Pfam" id="PF10588">
    <property type="entry name" value="NADH-G_4Fe-4S_3"/>
    <property type="match status" value="1"/>
</dbReference>
<dbReference type="SMART" id="SM00926">
    <property type="entry name" value="Molybdop_Fe4S4"/>
    <property type="match status" value="1"/>
</dbReference>
<dbReference type="Pfam" id="PF22117">
    <property type="entry name" value="Fer4_Nqo3"/>
    <property type="match status" value="1"/>
</dbReference>
<dbReference type="PROSITE" id="PS51669">
    <property type="entry name" value="4FE4S_MOW_BIS_MGD"/>
    <property type="match status" value="1"/>
</dbReference>
<evidence type="ECO:0000259" key="10">
    <source>
        <dbReference type="PROSITE" id="PS51085"/>
    </source>
</evidence>
<dbReference type="InterPro" id="IPR019574">
    <property type="entry name" value="NADH_UbQ_OxRdtase_Gsu_4Fe4S-bd"/>
</dbReference>
<dbReference type="Gene3D" id="3.30.70.20">
    <property type="match status" value="1"/>
</dbReference>
<evidence type="ECO:0000256" key="3">
    <source>
        <dbReference type="ARBA" id="ARBA00022485"/>
    </source>
</evidence>
<gene>
    <name evidence="13" type="ORF">AXG55_10830</name>
</gene>
<dbReference type="PANTHER" id="PTHR43105">
    <property type="entry name" value="RESPIRATORY NITRATE REDUCTASE"/>
    <property type="match status" value="1"/>
</dbReference>
<accession>A0A1L4D2D8</accession>
<dbReference type="InterPro" id="IPR001041">
    <property type="entry name" value="2Fe-2S_ferredoxin-type"/>
</dbReference>
<comment type="similarity">
    <text evidence="2">Belongs to the complex I 75 kDa subunit family.</text>
</comment>
<evidence type="ECO:0000256" key="1">
    <source>
        <dbReference type="ARBA" id="ARBA00001966"/>
    </source>
</evidence>
<keyword evidence="8" id="KW-0520">NAD</keyword>
<evidence type="ECO:0000313" key="13">
    <source>
        <dbReference type="EMBL" id="APJ04373.1"/>
    </source>
</evidence>
<protein>
    <recommendedName>
        <fullName evidence="15">NADH dehydrogenase</fullName>
    </recommendedName>
</protein>
<dbReference type="GO" id="GO:0016020">
    <property type="term" value="C:membrane"/>
    <property type="evidence" value="ECO:0007669"/>
    <property type="project" value="InterPro"/>
</dbReference>
<dbReference type="GO" id="GO:0042773">
    <property type="term" value="P:ATP synthesis coupled electron transport"/>
    <property type="evidence" value="ECO:0007669"/>
    <property type="project" value="InterPro"/>
</dbReference>
<dbReference type="InterPro" id="IPR000283">
    <property type="entry name" value="NADH_UbQ_OxRdtase_75kDa_su_CS"/>
</dbReference>
<reference evidence="13 14" key="1">
    <citation type="submission" date="2016-10" db="EMBL/GenBank/DDBJ databases">
        <title>Silvanigrella aquatica sp. nov., isolated from a freshwater lake located in the Black Forest, Germany, description of Silvanigrellaceae fam. nov., Silvanigrellales ord. nov., reclassification of the order Bdellovibrionales in the class Oligoflexia, reclassification of the families Bacteriovoracaceae and Halobacteriovoraceae in the new order Bacteriovoracales ord. nov., and reclassification of the family Pseudobacteriovoracaceae in the order Oligoflexiales.</title>
        <authorList>
            <person name="Hahn M.W."/>
            <person name="Schmidt J."/>
            <person name="Koll U."/>
            <person name="Rohde M."/>
            <person name="Verbag S."/>
            <person name="Pitt A."/>
            <person name="Nakai R."/>
            <person name="Naganuma T."/>
            <person name="Lang E."/>
        </authorList>
    </citation>
    <scope>NUCLEOTIDE SEQUENCE [LARGE SCALE GENOMIC DNA]</scope>
    <source>
        <strain evidence="13 14">MWH-Nonnen-W8red</strain>
    </source>
</reference>
<dbReference type="PANTHER" id="PTHR43105:SF13">
    <property type="entry name" value="NADH-UBIQUINONE OXIDOREDUCTASE 75 KDA SUBUNIT, MITOCHONDRIAL"/>
    <property type="match status" value="1"/>
</dbReference>
<evidence type="ECO:0000256" key="5">
    <source>
        <dbReference type="ARBA" id="ARBA00022967"/>
    </source>
</evidence>
<name>A0A1L4D2D8_9BACT</name>
<dbReference type="Pfam" id="PF04879">
    <property type="entry name" value="Molybdop_Fe4S4"/>
    <property type="match status" value="1"/>
</dbReference>
<evidence type="ECO:0000259" key="11">
    <source>
        <dbReference type="PROSITE" id="PS51669"/>
    </source>
</evidence>
<keyword evidence="4" id="KW-0479">Metal-binding</keyword>
<evidence type="ECO:0000313" key="14">
    <source>
        <dbReference type="Proteomes" id="UP000184731"/>
    </source>
</evidence>
<keyword evidence="6" id="KW-0408">Iron</keyword>
<dbReference type="Proteomes" id="UP000184731">
    <property type="component" value="Chromosome"/>
</dbReference>
<evidence type="ECO:0000256" key="6">
    <source>
        <dbReference type="ARBA" id="ARBA00023004"/>
    </source>
</evidence>
<comment type="cofactor">
    <cofactor evidence="1">
        <name>[4Fe-4S] cluster</name>
        <dbReference type="ChEBI" id="CHEBI:49883"/>
    </cofactor>
</comment>
<dbReference type="InterPro" id="IPR050123">
    <property type="entry name" value="Prok_molybdopt-oxidoreductase"/>
</dbReference>
<evidence type="ECO:0000256" key="2">
    <source>
        <dbReference type="ARBA" id="ARBA00005404"/>
    </source>
</evidence>
<dbReference type="OrthoDB" id="5287732at2"/>
<dbReference type="GO" id="GO:0051539">
    <property type="term" value="F:4 iron, 4 sulfur cluster binding"/>
    <property type="evidence" value="ECO:0007669"/>
    <property type="project" value="UniProtKB-KW"/>
</dbReference>
<dbReference type="SMART" id="SM00929">
    <property type="entry name" value="NADH-G_4Fe-4S_3"/>
    <property type="match status" value="1"/>
</dbReference>
<dbReference type="PROSITE" id="PS00641">
    <property type="entry name" value="COMPLEX1_75K_1"/>
    <property type="match status" value="1"/>
</dbReference>
<comment type="cofactor">
    <cofactor evidence="9">
        <name>[2Fe-2S] cluster</name>
        <dbReference type="ChEBI" id="CHEBI:190135"/>
    </cofactor>
</comment>
<dbReference type="EMBL" id="CP017834">
    <property type="protein sequence ID" value="APJ04373.1"/>
    <property type="molecule type" value="Genomic_DNA"/>
</dbReference>
<dbReference type="Gene3D" id="3.10.20.740">
    <property type="match status" value="1"/>
</dbReference>
<dbReference type="InterPro" id="IPR036010">
    <property type="entry name" value="2Fe-2S_ferredoxin-like_sf"/>
</dbReference>
<dbReference type="GO" id="GO:0046872">
    <property type="term" value="F:metal ion binding"/>
    <property type="evidence" value="ECO:0007669"/>
    <property type="project" value="UniProtKB-KW"/>
</dbReference>
<dbReference type="PROSITE" id="PS51839">
    <property type="entry name" value="4FE4S_HC3"/>
    <property type="match status" value="1"/>
</dbReference>
<keyword evidence="7" id="KW-0411">Iron-sulfur</keyword>
<feature type="domain" description="2Fe-2S ferredoxin-type" evidence="10">
    <location>
        <begin position="3"/>
        <end position="81"/>
    </location>
</feature>
<dbReference type="SUPFAM" id="SSF54862">
    <property type="entry name" value="4Fe-4S ferredoxins"/>
    <property type="match status" value="1"/>
</dbReference>
<keyword evidence="5" id="KW-1278">Translocase</keyword>
<dbReference type="FunFam" id="3.10.20.740:FF:000001">
    <property type="entry name" value="NADH-quinone oxidoreductase subunit G"/>
    <property type="match status" value="1"/>
</dbReference>
<evidence type="ECO:0000256" key="7">
    <source>
        <dbReference type="ARBA" id="ARBA00023014"/>
    </source>
</evidence>
<feature type="domain" description="4Fe-4S Mo/W bis-MGD-type" evidence="11">
    <location>
        <begin position="219"/>
        <end position="277"/>
    </location>
</feature>
<evidence type="ECO:0000259" key="12">
    <source>
        <dbReference type="PROSITE" id="PS51839"/>
    </source>
</evidence>
<keyword evidence="14" id="KW-1185">Reference proteome</keyword>
<dbReference type="SUPFAM" id="SSF53706">
    <property type="entry name" value="Formate dehydrogenase/DMSO reductase, domains 1-3"/>
    <property type="match status" value="1"/>
</dbReference>
<organism evidence="13 14">
    <name type="scientific">Silvanigrella aquatica</name>
    <dbReference type="NCBI Taxonomy" id="1915309"/>
    <lineage>
        <taxon>Bacteria</taxon>
        <taxon>Pseudomonadati</taxon>
        <taxon>Bdellovibrionota</taxon>
        <taxon>Oligoflexia</taxon>
        <taxon>Silvanigrellales</taxon>
        <taxon>Silvanigrellaceae</taxon>
        <taxon>Silvanigrella</taxon>
    </lineage>
</organism>
<keyword evidence="3" id="KW-0004">4Fe-4S</keyword>
<dbReference type="KEGG" id="saqi:AXG55_10830"/>
<dbReference type="Gene3D" id="2.20.25.90">
    <property type="entry name" value="ADC-like domains"/>
    <property type="match status" value="1"/>
</dbReference>
<evidence type="ECO:0000256" key="4">
    <source>
        <dbReference type="ARBA" id="ARBA00022723"/>
    </source>
</evidence>
<dbReference type="RefSeq" id="WP_148698129.1">
    <property type="nucleotide sequence ID" value="NZ_CP017834.1"/>
</dbReference>
<dbReference type="PROSITE" id="PS00643">
    <property type="entry name" value="COMPLEX1_75K_3"/>
    <property type="match status" value="1"/>
</dbReference>
<dbReference type="AlphaFoldDB" id="A0A1L4D2D8"/>
<feature type="domain" description="4Fe-4S His(Cys)3-ligated-type" evidence="12">
    <location>
        <begin position="81"/>
        <end position="120"/>
    </location>
</feature>
<dbReference type="SUPFAM" id="SSF54292">
    <property type="entry name" value="2Fe-2S ferredoxin-like"/>
    <property type="match status" value="1"/>
</dbReference>
<proteinExistence type="inferred from homology"/>
<dbReference type="InterPro" id="IPR054351">
    <property type="entry name" value="NADH_UbQ_OxRdtase_ferredoxin"/>
</dbReference>
<dbReference type="GO" id="GO:0016491">
    <property type="term" value="F:oxidoreductase activity"/>
    <property type="evidence" value="ECO:0007669"/>
    <property type="project" value="InterPro"/>
</dbReference>
<dbReference type="Pfam" id="PF13510">
    <property type="entry name" value="Fer2_4"/>
    <property type="match status" value="1"/>
</dbReference>